<accession>A0A2W4WSE0</accession>
<reference evidence="1 2" key="2">
    <citation type="submission" date="2018-06" db="EMBL/GenBank/DDBJ databases">
        <title>Metagenomic assembly of (sub)arctic Cyanobacteria and their associated microbiome from non-axenic cultures.</title>
        <authorList>
            <person name="Baurain D."/>
        </authorList>
    </citation>
    <scope>NUCLEOTIDE SEQUENCE [LARGE SCALE GENOMIC DNA]</scope>
    <source>
        <strain evidence="1">ULC041bin1</strain>
    </source>
</reference>
<evidence type="ECO:0008006" key="3">
    <source>
        <dbReference type="Google" id="ProtNLM"/>
    </source>
</evidence>
<protein>
    <recommendedName>
        <fullName evidence="3">XRE family transcriptional regulator</fullName>
    </recommendedName>
</protein>
<proteinExistence type="predicted"/>
<evidence type="ECO:0000313" key="1">
    <source>
        <dbReference type="EMBL" id="PZO44749.1"/>
    </source>
</evidence>
<evidence type="ECO:0000313" key="2">
    <source>
        <dbReference type="Proteomes" id="UP000249081"/>
    </source>
</evidence>
<sequence>MQSYYPWNTNALTKWLKQELNHHEKQHLEAALHIQRHVIRSWLSDPIPTITLAQIHAIADYRGWPVNQVIDWLELRPGHVQELASQNVSAPSSRNSWR</sequence>
<gene>
    <name evidence="1" type="ORF">DCF17_03275</name>
</gene>
<comment type="caution">
    <text evidence="1">The sequence shown here is derived from an EMBL/GenBank/DDBJ whole genome shotgun (WGS) entry which is preliminary data.</text>
</comment>
<reference evidence="2" key="1">
    <citation type="submission" date="2018-04" db="EMBL/GenBank/DDBJ databases">
        <authorList>
            <person name="Cornet L."/>
        </authorList>
    </citation>
    <scope>NUCLEOTIDE SEQUENCE [LARGE SCALE GENOMIC DNA]</scope>
</reference>
<dbReference type="EMBL" id="QBMN01000014">
    <property type="protein sequence ID" value="PZO44749.1"/>
    <property type="molecule type" value="Genomic_DNA"/>
</dbReference>
<organism evidence="1 2">
    <name type="scientific">Shackletoniella antarctica</name>
    <dbReference type="NCBI Taxonomy" id="268115"/>
    <lineage>
        <taxon>Bacteria</taxon>
        <taxon>Bacillati</taxon>
        <taxon>Cyanobacteriota</taxon>
        <taxon>Cyanophyceae</taxon>
        <taxon>Oculatellales</taxon>
        <taxon>Oculatellaceae</taxon>
        <taxon>Shackletoniella</taxon>
    </lineage>
</organism>
<dbReference type="AlphaFoldDB" id="A0A2W4WSE0"/>
<dbReference type="Proteomes" id="UP000249081">
    <property type="component" value="Unassembled WGS sequence"/>
</dbReference>
<name>A0A2W4WSE0_9CYAN</name>